<keyword evidence="6" id="KW-1185">Reference proteome</keyword>
<dbReference type="OrthoDB" id="9770729at2"/>
<dbReference type="Proteomes" id="UP000328092">
    <property type="component" value="Unassembled WGS sequence"/>
</dbReference>
<dbReference type="EMBL" id="CAADFC020000004">
    <property type="protein sequence ID" value="VIO66234.1"/>
    <property type="molecule type" value="Genomic_DNA"/>
</dbReference>
<dbReference type="PANTHER" id="PTHR47235">
    <property type="entry name" value="BLR6548 PROTEIN"/>
    <property type="match status" value="1"/>
</dbReference>
<keyword evidence="2 3" id="KW-0732">Signal</keyword>
<evidence type="ECO:0000256" key="1">
    <source>
        <dbReference type="ARBA" id="ARBA00010062"/>
    </source>
</evidence>
<proteinExistence type="inferred from homology"/>
<feature type="domain" description="Leucine-binding protein" evidence="4">
    <location>
        <begin position="34"/>
        <end position="384"/>
    </location>
</feature>
<gene>
    <name evidence="5" type="ORF">CI1B_13530</name>
</gene>
<evidence type="ECO:0000313" key="5">
    <source>
        <dbReference type="EMBL" id="VIO66234.1"/>
    </source>
</evidence>
<dbReference type="Pfam" id="PF13458">
    <property type="entry name" value="Peripla_BP_6"/>
    <property type="match status" value="1"/>
</dbReference>
<accession>A0A508SXQ3</accession>
<comment type="similarity">
    <text evidence="1">Belongs to the leucine-binding protein family.</text>
</comment>
<reference evidence="5" key="1">
    <citation type="submission" date="2019-02" db="EMBL/GenBank/DDBJ databases">
        <authorList>
            <person name="Pothier F.J."/>
        </authorList>
    </citation>
    <scope>NUCLEOTIDE SEQUENCE</scope>
    <source>
        <strain evidence="5">CI-1B</strain>
    </source>
</reference>
<feature type="signal peptide" evidence="3">
    <location>
        <begin position="1"/>
        <end position="22"/>
    </location>
</feature>
<dbReference type="CDD" id="cd06343">
    <property type="entry name" value="PBP1_ABC_ligand_binding-like"/>
    <property type="match status" value="1"/>
</dbReference>
<name>A0A508SXQ3_9BRAD</name>
<dbReference type="PANTHER" id="PTHR47235:SF1">
    <property type="entry name" value="BLR6548 PROTEIN"/>
    <property type="match status" value="1"/>
</dbReference>
<feature type="chain" id="PRO_5021440447" evidence="3">
    <location>
        <begin position="23"/>
        <end position="405"/>
    </location>
</feature>
<dbReference type="SUPFAM" id="SSF53822">
    <property type="entry name" value="Periplasmic binding protein-like I"/>
    <property type="match status" value="1"/>
</dbReference>
<dbReference type="Gene3D" id="3.40.50.2300">
    <property type="match status" value="2"/>
</dbReference>
<protein>
    <submittedName>
        <fullName evidence="5">Leu/Ile/Val-binding protein</fullName>
    </submittedName>
</protein>
<evidence type="ECO:0000259" key="4">
    <source>
        <dbReference type="Pfam" id="PF13458"/>
    </source>
</evidence>
<evidence type="ECO:0000256" key="2">
    <source>
        <dbReference type="ARBA" id="ARBA00022729"/>
    </source>
</evidence>
<organism evidence="5 6">
    <name type="scientific">Bradyrhizobium ivorense</name>
    <dbReference type="NCBI Taxonomy" id="2511166"/>
    <lineage>
        <taxon>Bacteria</taxon>
        <taxon>Pseudomonadati</taxon>
        <taxon>Pseudomonadota</taxon>
        <taxon>Alphaproteobacteria</taxon>
        <taxon>Hyphomicrobiales</taxon>
        <taxon>Nitrobacteraceae</taxon>
        <taxon>Bradyrhizobium</taxon>
    </lineage>
</organism>
<dbReference type="RefSeq" id="WP_139857913.1">
    <property type="nucleotide sequence ID" value="NZ_CAADFC020000004.1"/>
</dbReference>
<evidence type="ECO:0000256" key="3">
    <source>
        <dbReference type="SAM" id="SignalP"/>
    </source>
</evidence>
<evidence type="ECO:0000313" key="6">
    <source>
        <dbReference type="Proteomes" id="UP000328092"/>
    </source>
</evidence>
<dbReference type="InterPro" id="IPR028081">
    <property type="entry name" value="Leu-bd"/>
</dbReference>
<dbReference type="AlphaFoldDB" id="A0A508SXQ3"/>
<comment type="caution">
    <text evidence="5">The sequence shown here is derived from an EMBL/GenBank/DDBJ whole genome shotgun (WGS) entry which is preliminary data.</text>
</comment>
<sequence length="405" mass="44518">MATLIRTLLAGALALASLGAITQKVRDQGYTDTEIRIGNLMPYSGALEIFGQIGKAEAAYFDMINERGGIGGRKIRFMSYDDLSDVANAMDLTRILVETDNVLLMFGSFGTAGNLAVRKYLNERRIPQLFVASGDEHLNQPSVYPWTMGWQPSYRDEGRIYANYIQAFYPGKKIVALWQNDTFGRELFKGLEQGLGKVAQNIRVDIAYDVDDQHLDGHVSILKRSGAEVFVFAGVPDNAAKVIRSAADHGWRPVFILNQMASSIETVLRPAGIENATGVITAAFLKDASDPAWKDQQDTGAWRSFLDKYTKAGGKDDAAAVYGYAAAETLVQVLRQCGNDLSRENVMKQAAALRDYQAAALLPGIKINTGGFRPVEQLRLLQFDGRSWQPIGDVLDTAFADTSRK</sequence>
<dbReference type="InterPro" id="IPR028082">
    <property type="entry name" value="Peripla_BP_I"/>
</dbReference>